<comment type="caution">
    <text evidence="1">The sequence shown here is derived from an EMBL/GenBank/DDBJ whole genome shotgun (WGS) entry which is preliminary data.</text>
</comment>
<dbReference type="OrthoDB" id="982075at2"/>
<organism evidence="1 2">
    <name type="scientific">Hymenobacter rigui</name>
    <dbReference type="NCBI Taxonomy" id="334424"/>
    <lineage>
        <taxon>Bacteria</taxon>
        <taxon>Pseudomonadati</taxon>
        <taxon>Bacteroidota</taxon>
        <taxon>Cytophagia</taxon>
        <taxon>Cytophagales</taxon>
        <taxon>Hymenobacteraceae</taxon>
        <taxon>Hymenobacter</taxon>
    </lineage>
</organism>
<dbReference type="EMBL" id="RWIT01000016">
    <property type="protein sequence ID" value="RSK45012.1"/>
    <property type="molecule type" value="Genomic_DNA"/>
</dbReference>
<sequence>MIPELKPTDAAIETIEKESISTLRFSNEDVLTDPAAIKRRRHDAERAATLGNAYHGKLDIYFQTADGAVKRVYTTIWAMHEEYLTLKSGIALPLRAVLSFDFY</sequence>
<keyword evidence="2" id="KW-1185">Reference proteome</keyword>
<name>A0A3R9P611_9BACT</name>
<proteinExistence type="predicted"/>
<accession>A0A3R9P611</accession>
<evidence type="ECO:0000313" key="1">
    <source>
        <dbReference type="EMBL" id="RSK45012.1"/>
    </source>
</evidence>
<reference evidence="1 2" key="1">
    <citation type="submission" date="2018-12" db="EMBL/GenBank/DDBJ databases">
        <authorList>
            <person name="Feng G."/>
            <person name="Zhu H."/>
        </authorList>
    </citation>
    <scope>NUCLEOTIDE SEQUENCE [LARGE SCALE GENOMIC DNA]</scope>
    <source>
        <strain evidence="1 2">KCTC 12533</strain>
    </source>
</reference>
<evidence type="ECO:0000313" key="2">
    <source>
        <dbReference type="Proteomes" id="UP000273500"/>
    </source>
</evidence>
<dbReference type="Proteomes" id="UP000273500">
    <property type="component" value="Unassembled WGS sequence"/>
</dbReference>
<dbReference type="RefSeq" id="WP_125423948.1">
    <property type="nucleotide sequence ID" value="NZ_RWIT01000016.1"/>
</dbReference>
<protein>
    <submittedName>
        <fullName evidence="1">Uncharacterized protein</fullName>
    </submittedName>
</protein>
<gene>
    <name evidence="1" type="ORF">EI291_19435</name>
</gene>
<dbReference type="AlphaFoldDB" id="A0A3R9P611"/>